<evidence type="ECO:0000256" key="15">
    <source>
        <dbReference type="PIRSR" id="PIRSR606309-1"/>
    </source>
</evidence>
<keyword evidence="12 18" id="KW-0239">DNA-directed DNA polymerase</keyword>
<dbReference type="NCBIfam" id="TIGR00573">
    <property type="entry name" value="dnaq"/>
    <property type="match status" value="1"/>
</dbReference>
<feature type="binding site" evidence="16">
    <location>
        <position position="8"/>
    </location>
    <ligand>
        <name>substrate</name>
    </ligand>
</feature>
<dbReference type="STRING" id="374463.BCI_0473"/>
<evidence type="ECO:0000256" key="7">
    <source>
        <dbReference type="ARBA" id="ARBA00022722"/>
    </source>
</evidence>
<evidence type="ECO:0000256" key="17">
    <source>
        <dbReference type="PIRSR" id="PIRSR606309-3"/>
    </source>
</evidence>
<dbReference type="NCBIfam" id="TIGR01406">
    <property type="entry name" value="dnaQ_proteo"/>
    <property type="match status" value="1"/>
</dbReference>
<evidence type="ECO:0000256" key="8">
    <source>
        <dbReference type="ARBA" id="ARBA00022723"/>
    </source>
</evidence>
<evidence type="ECO:0000313" key="20">
    <source>
        <dbReference type="EMBL" id="ABF13891.1"/>
    </source>
</evidence>
<dbReference type="GO" id="GO:0045004">
    <property type="term" value="P:DNA replication proofreading"/>
    <property type="evidence" value="ECO:0007669"/>
    <property type="project" value="TreeGrafter"/>
</dbReference>
<keyword evidence="7 18" id="KW-0540">Nuclease</keyword>
<dbReference type="Gene3D" id="3.30.420.10">
    <property type="entry name" value="Ribonuclease H-like superfamily/Ribonuclease H"/>
    <property type="match status" value="1"/>
</dbReference>
<evidence type="ECO:0000259" key="19">
    <source>
        <dbReference type="SMART" id="SM00479"/>
    </source>
</evidence>
<evidence type="ECO:0000256" key="9">
    <source>
        <dbReference type="ARBA" id="ARBA00022801"/>
    </source>
</evidence>
<dbReference type="GO" id="GO:0005829">
    <property type="term" value="C:cytosol"/>
    <property type="evidence" value="ECO:0007669"/>
    <property type="project" value="TreeGrafter"/>
</dbReference>
<keyword evidence="5 18" id="KW-0548">Nucleotidyltransferase</keyword>
<protein>
    <recommendedName>
        <fullName evidence="3 18">DNA polymerase III subunit epsilon</fullName>
        <ecNumber evidence="2 18">2.7.7.7</ecNumber>
    </recommendedName>
</protein>
<dbReference type="GO" id="GO:0008408">
    <property type="term" value="F:3'-5' exonuclease activity"/>
    <property type="evidence" value="ECO:0007669"/>
    <property type="project" value="TreeGrafter"/>
</dbReference>
<reference evidence="20 21" key="1">
    <citation type="journal article" date="2006" name="PLoS Biol.">
        <title>Metabolic complementarity and genomics of the dual bacterial symbiosis of sharpshooters.</title>
        <authorList>
            <person name="Wu D."/>
            <person name="Daugherty S.C."/>
            <person name="Van Aken S.E."/>
            <person name="Pai G.H."/>
            <person name="Watkins K.L."/>
            <person name="Khouri H."/>
            <person name="Tallon L.J."/>
            <person name="Zaborsky J.M."/>
            <person name="Dunbar H.E."/>
            <person name="Tran P.L."/>
            <person name="Moran N.A."/>
            <person name="Eisen J.A."/>
        </authorList>
    </citation>
    <scope>NUCLEOTIDE SEQUENCE [LARGE SCALE GENOMIC DNA]</scope>
    <source>
        <strain evidence="20">Hc</strain>
    </source>
</reference>
<feature type="binding site" evidence="16">
    <location>
        <position position="57"/>
    </location>
    <ligand>
        <name>substrate</name>
    </ligand>
</feature>
<evidence type="ECO:0000256" key="16">
    <source>
        <dbReference type="PIRSR" id="PIRSR606309-2"/>
    </source>
</evidence>
<comment type="cofactor">
    <cofactor evidence="1 18">
        <name>Mn(2+)</name>
        <dbReference type="ChEBI" id="CHEBI:29035"/>
    </cofactor>
</comment>
<sequence length="240" mass="27923">MKRQIVLDIETTGINKLGVHYYGHRIIEIGAVEIINRRITGKNFHVYLNPERFIDQEAFKIHGISNNFLKDKPTFAQVADKLITFISQSELVIHHAPFDIGFIDYEFKLLNRSMISKTFVQVTDTLLLARKIFPGKRNSLDALCNRYHIKNIHRTKHGALLDAKILAEIYLIMTGGQTSINFNLTQESNIEQKYKGKNIYFPLSHEDKLKVIYANNKELSEHRNILDRIEKQNSKCLWKL</sequence>
<keyword evidence="21" id="KW-1185">Reference proteome</keyword>
<keyword evidence="13 17" id="KW-0464">Manganese</keyword>
<dbReference type="InterPro" id="IPR013520">
    <property type="entry name" value="Ribonucl_H"/>
</dbReference>
<dbReference type="NCBIfam" id="NF004316">
    <property type="entry name" value="PRK05711.1"/>
    <property type="match status" value="1"/>
</dbReference>
<dbReference type="CDD" id="cd06131">
    <property type="entry name" value="DNA_pol_III_epsilon_Ecoli_like"/>
    <property type="match status" value="1"/>
</dbReference>
<evidence type="ECO:0000256" key="2">
    <source>
        <dbReference type="ARBA" id="ARBA00012417"/>
    </source>
</evidence>
<proteinExistence type="predicted"/>
<dbReference type="Proteomes" id="UP000002427">
    <property type="component" value="Chromosome"/>
</dbReference>
<evidence type="ECO:0000256" key="6">
    <source>
        <dbReference type="ARBA" id="ARBA00022705"/>
    </source>
</evidence>
<keyword evidence="11 17" id="KW-0460">Magnesium</keyword>
<dbReference type="EC" id="2.7.7.7" evidence="2 18"/>
<feature type="binding site" evidence="17">
    <location>
        <position position="10"/>
    </location>
    <ligand>
        <name>a divalent metal cation</name>
        <dbReference type="ChEBI" id="CHEBI:60240"/>
        <label>1</label>
        <note>catalytic</note>
    </ligand>
</feature>
<organism evidence="20 21">
    <name type="scientific">Baumannia cicadellinicola subsp. Homalodisca coagulata</name>
    <dbReference type="NCBI Taxonomy" id="374463"/>
    <lineage>
        <taxon>Bacteria</taxon>
        <taxon>Pseudomonadati</taxon>
        <taxon>Pseudomonadota</taxon>
        <taxon>Gammaproteobacteria</taxon>
        <taxon>Candidatus Palibaumannia</taxon>
    </lineage>
</organism>
<dbReference type="HOGENOM" id="CLU_047806_2_0_6"/>
<feature type="binding site" evidence="17">
    <location>
        <position position="8"/>
    </location>
    <ligand>
        <name>a divalent metal cation</name>
        <dbReference type="ChEBI" id="CHEBI:60240"/>
        <label>1</label>
        <note>catalytic</note>
    </ligand>
</feature>
<keyword evidence="4 18" id="KW-0808">Transferase</keyword>
<dbReference type="SUPFAM" id="SSF53098">
    <property type="entry name" value="Ribonuclease H-like"/>
    <property type="match status" value="1"/>
</dbReference>
<dbReference type="EMBL" id="CP000238">
    <property type="protein sequence ID" value="ABF13891.1"/>
    <property type="molecule type" value="Genomic_DNA"/>
</dbReference>
<dbReference type="KEGG" id="bci:BCI_0473"/>
<dbReference type="GO" id="GO:0003677">
    <property type="term" value="F:DNA binding"/>
    <property type="evidence" value="ECO:0007669"/>
    <property type="project" value="InterPro"/>
</dbReference>
<comment type="subunit">
    <text evidence="18">DNA polymerase III contains a core (composed of alpha, epsilon and theta chains) that associates with a tau subunit. This core dimerizes to form the POLIII' complex. PolIII' associates with the gamma complex (composed of gamma, delta, delta', psi and chi chains) and with the beta chain to form the complete DNA polymerase III complex.</text>
</comment>
<comment type="cofactor">
    <cofactor evidence="17">
        <name>Mg(2+)</name>
        <dbReference type="ChEBI" id="CHEBI:18420"/>
    </cofactor>
    <cofactor evidence="17">
        <name>Mn(2+)</name>
        <dbReference type="ChEBI" id="CHEBI:29035"/>
    </cofactor>
    <text evidence="17">Binds 2 divalent metal cations. Magnesium or manganese.</text>
</comment>
<dbReference type="PANTHER" id="PTHR30231:SF41">
    <property type="entry name" value="DNA POLYMERASE III SUBUNIT EPSILON"/>
    <property type="match status" value="1"/>
</dbReference>
<accession>Q1LT03</accession>
<gene>
    <name evidence="18 20" type="primary">dnaQ</name>
    <name evidence="20" type="ordered locus">BCI_0473</name>
</gene>
<dbReference type="RefSeq" id="WP_011520644.1">
    <property type="nucleotide sequence ID" value="NC_007984.1"/>
</dbReference>
<comment type="function">
    <text evidence="18">DNA polymerase III is a complex, multichain enzyme responsible for most of the replicative synthesis in bacteria. The epsilon subunit contain the editing function and is a proofreading 3'-5' exonuclease.</text>
</comment>
<dbReference type="GO" id="GO:0046872">
    <property type="term" value="F:metal ion binding"/>
    <property type="evidence" value="ECO:0007669"/>
    <property type="project" value="UniProtKB-KW"/>
</dbReference>
<dbReference type="InterPro" id="IPR036397">
    <property type="entry name" value="RNaseH_sf"/>
</dbReference>
<keyword evidence="8 17" id="KW-0479">Metal-binding</keyword>
<evidence type="ECO:0000256" key="5">
    <source>
        <dbReference type="ARBA" id="ARBA00022695"/>
    </source>
</evidence>
<feature type="domain" description="Exonuclease" evidence="19">
    <location>
        <begin position="3"/>
        <end position="179"/>
    </location>
</feature>
<evidence type="ECO:0000256" key="13">
    <source>
        <dbReference type="ARBA" id="ARBA00023211"/>
    </source>
</evidence>
<keyword evidence="10 18" id="KW-0269">Exonuclease</keyword>
<feature type="binding site" evidence="16">
    <location>
        <position position="62"/>
    </location>
    <ligand>
        <name>substrate</name>
    </ligand>
</feature>
<feature type="binding site" evidence="16">
    <location>
        <position position="162"/>
    </location>
    <ligand>
        <name>substrate</name>
    </ligand>
</feature>
<dbReference type="SMART" id="SM00479">
    <property type="entry name" value="EXOIII"/>
    <property type="match status" value="1"/>
</dbReference>
<dbReference type="InterPro" id="IPR006054">
    <property type="entry name" value="DnaQ"/>
</dbReference>
<comment type="catalytic activity">
    <reaction evidence="14 18">
        <text>DNA(n) + a 2'-deoxyribonucleoside 5'-triphosphate = DNA(n+1) + diphosphate</text>
        <dbReference type="Rhea" id="RHEA:22508"/>
        <dbReference type="Rhea" id="RHEA-COMP:17339"/>
        <dbReference type="Rhea" id="RHEA-COMP:17340"/>
        <dbReference type="ChEBI" id="CHEBI:33019"/>
        <dbReference type="ChEBI" id="CHEBI:61560"/>
        <dbReference type="ChEBI" id="CHEBI:173112"/>
        <dbReference type="EC" id="2.7.7.7"/>
    </reaction>
</comment>
<dbReference type="GO" id="GO:0003887">
    <property type="term" value="F:DNA-directed DNA polymerase activity"/>
    <property type="evidence" value="ECO:0007669"/>
    <property type="project" value="UniProtKB-KW"/>
</dbReference>
<feature type="active site" description="Proton acceptor" evidence="15">
    <location>
        <position position="157"/>
    </location>
</feature>
<dbReference type="InterPro" id="IPR006309">
    <property type="entry name" value="DnaQ_proteo"/>
</dbReference>
<name>Q1LT03_BAUCH</name>
<keyword evidence="9 18" id="KW-0378">Hydrolase</keyword>
<dbReference type="AlphaFoldDB" id="Q1LT03"/>
<feature type="binding site" evidence="17">
    <location>
        <position position="162"/>
    </location>
    <ligand>
        <name>a divalent metal cation</name>
        <dbReference type="ChEBI" id="CHEBI:60240"/>
        <label>1</label>
        <note>catalytic</note>
    </ligand>
</feature>
<evidence type="ECO:0000256" key="18">
    <source>
        <dbReference type="RuleBase" id="RU364087"/>
    </source>
</evidence>
<evidence type="ECO:0000256" key="1">
    <source>
        <dbReference type="ARBA" id="ARBA00001936"/>
    </source>
</evidence>
<dbReference type="FunFam" id="3.30.420.10:FF:000012">
    <property type="entry name" value="DNA polymerase III subunit epsilon"/>
    <property type="match status" value="1"/>
</dbReference>
<dbReference type="InterPro" id="IPR012337">
    <property type="entry name" value="RNaseH-like_sf"/>
</dbReference>
<dbReference type="PANTHER" id="PTHR30231">
    <property type="entry name" value="DNA POLYMERASE III SUBUNIT EPSILON"/>
    <property type="match status" value="1"/>
</dbReference>
<evidence type="ECO:0000256" key="14">
    <source>
        <dbReference type="ARBA" id="ARBA00049244"/>
    </source>
</evidence>
<dbReference type="Pfam" id="PF00929">
    <property type="entry name" value="RNase_T"/>
    <property type="match status" value="1"/>
</dbReference>
<evidence type="ECO:0000256" key="10">
    <source>
        <dbReference type="ARBA" id="ARBA00022839"/>
    </source>
</evidence>
<dbReference type="OrthoDB" id="9804290at2"/>
<evidence type="ECO:0000256" key="11">
    <source>
        <dbReference type="ARBA" id="ARBA00022842"/>
    </source>
</evidence>
<keyword evidence="6 18" id="KW-0235">DNA replication</keyword>
<evidence type="ECO:0000256" key="4">
    <source>
        <dbReference type="ARBA" id="ARBA00022679"/>
    </source>
</evidence>
<evidence type="ECO:0000313" key="21">
    <source>
        <dbReference type="Proteomes" id="UP000002427"/>
    </source>
</evidence>
<evidence type="ECO:0000256" key="3">
    <source>
        <dbReference type="ARBA" id="ARBA00020352"/>
    </source>
</evidence>
<evidence type="ECO:0000256" key="12">
    <source>
        <dbReference type="ARBA" id="ARBA00022932"/>
    </source>
</evidence>
<feature type="binding site" evidence="16">
    <location>
        <position position="10"/>
    </location>
    <ligand>
        <name>substrate</name>
    </ligand>
</feature>